<dbReference type="AlphaFoldDB" id="A0A8H3BHV5"/>
<dbReference type="EMBL" id="CAJMXA010001325">
    <property type="protein sequence ID" value="CAE6458181.1"/>
    <property type="molecule type" value="Genomic_DNA"/>
</dbReference>
<reference evidence="1" key="1">
    <citation type="submission" date="2021-01" db="EMBL/GenBank/DDBJ databases">
        <authorList>
            <person name="Kaushik A."/>
        </authorList>
    </citation>
    <scope>NUCLEOTIDE SEQUENCE</scope>
    <source>
        <strain evidence="1">AG6-10EEA</strain>
    </source>
</reference>
<proteinExistence type="predicted"/>
<protein>
    <submittedName>
        <fullName evidence="1">Uncharacterized protein</fullName>
    </submittedName>
</protein>
<dbReference type="Proteomes" id="UP000663853">
    <property type="component" value="Unassembled WGS sequence"/>
</dbReference>
<organism evidence="1 2">
    <name type="scientific">Rhizoctonia solani</name>
    <dbReference type="NCBI Taxonomy" id="456999"/>
    <lineage>
        <taxon>Eukaryota</taxon>
        <taxon>Fungi</taxon>
        <taxon>Dikarya</taxon>
        <taxon>Basidiomycota</taxon>
        <taxon>Agaricomycotina</taxon>
        <taxon>Agaricomycetes</taxon>
        <taxon>Cantharellales</taxon>
        <taxon>Ceratobasidiaceae</taxon>
        <taxon>Rhizoctonia</taxon>
    </lineage>
</organism>
<evidence type="ECO:0000313" key="1">
    <source>
        <dbReference type="EMBL" id="CAE6458181.1"/>
    </source>
</evidence>
<evidence type="ECO:0000313" key="2">
    <source>
        <dbReference type="Proteomes" id="UP000663853"/>
    </source>
</evidence>
<comment type="caution">
    <text evidence="1">The sequence shown here is derived from an EMBL/GenBank/DDBJ whole genome shotgun (WGS) entry which is preliminary data.</text>
</comment>
<gene>
    <name evidence="1" type="ORF">RDB_LOCUS58317</name>
</gene>
<sequence length="233" mass="26041">MATAVGVRRRFFDINLRRRPFLEPAVLVATSAVNIVDAPGLRQPARAARGIVAALQPDIFQAPKHINAQAQKQIDRIVETITSISPGLEKIGREVQDPTDIRIEYLIGAQAFIDKLEKLKAKLVNMKAMGCKRRFFYQGGIIQDLDEYDQLFWEARGEFSLFAANQANQANQVVSGAPSPEGVQVPSAWQAVVVQFKNNFQFIGVIQLREYQIPSPFFFDHGVPPSASRYVLD</sequence>
<name>A0A8H3BHV5_9AGAM</name>
<accession>A0A8H3BHV5</accession>